<reference evidence="2 3" key="1">
    <citation type="submission" date="2019-05" db="EMBL/GenBank/DDBJ databases">
        <title>Emergence of the Ug99 lineage of the wheat stem rust pathogen through somatic hybridization.</title>
        <authorList>
            <person name="Li F."/>
            <person name="Upadhyaya N.M."/>
            <person name="Sperschneider J."/>
            <person name="Matny O."/>
            <person name="Nguyen-Phuc H."/>
            <person name="Mago R."/>
            <person name="Raley C."/>
            <person name="Miller M.E."/>
            <person name="Silverstein K.A.T."/>
            <person name="Henningsen E."/>
            <person name="Hirsch C.D."/>
            <person name="Visser B."/>
            <person name="Pretorius Z.A."/>
            <person name="Steffenson B.J."/>
            <person name="Schwessinger B."/>
            <person name="Dodds P.N."/>
            <person name="Figueroa M."/>
        </authorList>
    </citation>
    <scope>NUCLEOTIDE SEQUENCE [LARGE SCALE GENOMIC DNA]</scope>
    <source>
        <strain evidence="2 3">Ug99</strain>
    </source>
</reference>
<organism evidence="2 3">
    <name type="scientific">Puccinia graminis f. sp. tritici</name>
    <dbReference type="NCBI Taxonomy" id="56615"/>
    <lineage>
        <taxon>Eukaryota</taxon>
        <taxon>Fungi</taxon>
        <taxon>Dikarya</taxon>
        <taxon>Basidiomycota</taxon>
        <taxon>Pucciniomycotina</taxon>
        <taxon>Pucciniomycetes</taxon>
        <taxon>Pucciniales</taxon>
        <taxon>Pucciniaceae</taxon>
        <taxon>Puccinia</taxon>
    </lineage>
</organism>
<protein>
    <submittedName>
        <fullName evidence="2">Uncharacterized protein</fullName>
    </submittedName>
</protein>
<gene>
    <name evidence="2" type="ORF">PGTUg99_022293</name>
</gene>
<name>A0A5B0SMA0_PUCGR</name>
<feature type="region of interest" description="Disordered" evidence="1">
    <location>
        <begin position="67"/>
        <end position="94"/>
    </location>
</feature>
<evidence type="ECO:0000313" key="3">
    <source>
        <dbReference type="Proteomes" id="UP000325313"/>
    </source>
</evidence>
<feature type="compositionally biased region" description="Basic and acidic residues" evidence="1">
    <location>
        <begin position="174"/>
        <end position="186"/>
    </location>
</feature>
<dbReference type="Proteomes" id="UP000325313">
    <property type="component" value="Unassembled WGS sequence"/>
</dbReference>
<accession>A0A5B0SMA0</accession>
<evidence type="ECO:0000256" key="1">
    <source>
        <dbReference type="SAM" id="MobiDB-lite"/>
    </source>
</evidence>
<comment type="caution">
    <text evidence="2">The sequence shown here is derived from an EMBL/GenBank/DDBJ whole genome shotgun (WGS) entry which is preliminary data.</text>
</comment>
<feature type="compositionally biased region" description="Basic and acidic residues" evidence="1">
    <location>
        <begin position="74"/>
        <end position="94"/>
    </location>
</feature>
<feature type="region of interest" description="Disordered" evidence="1">
    <location>
        <begin position="165"/>
        <end position="196"/>
    </location>
</feature>
<sequence>MPEAPEAFPGKRVACLNRKLTNGRHFKTTYLTDNDIAVTGSSISAQEISRTGAGAVPTVVIGHMSEASSPTAKVPKEKAWAGETDIRSGTDSREPITNIGISWVTKSPTLTTRLSSPAGSNSDSEPINMIWKHLISKAEANQSSGTSSVVNAETEDKEFHRILDDVFPPASKAPGDEHQNEDEYHGSEAFSREPIM</sequence>
<evidence type="ECO:0000313" key="2">
    <source>
        <dbReference type="EMBL" id="KAA1137664.1"/>
    </source>
</evidence>
<proteinExistence type="predicted"/>
<dbReference type="AlphaFoldDB" id="A0A5B0SMA0"/>
<dbReference type="EMBL" id="VDEP01000006">
    <property type="protein sequence ID" value="KAA1137664.1"/>
    <property type="molecule type" value="Genomic_DNA"/>
</dbReference>